<reference evidence="12" key="1">
    <citation type="journal article" date="2019" name="Int. J. Syst. Evol. Microbiol.">
        <title>The Global Catalogue of Microorganisms (GCM) 10K type strain sequencing project: providing services to taxonomists for standard genome sequencing and annotation.</title>
        <authorList>
            <consortium name="The Broad Institute Genomics Platform"/>
            <consortium name="The Broad Institute Genome Sequencing Center for Infectious Disease"/>
            <person name="Wu L."/>
            <person name="Ma J."/>
        </authorList>
    </citation>
    <scope>NUCLEOTIDE SEQUENCE [LARGE SCALE GENOMIC DNA]</scope>
    <source>
        <strain evidence="12">IBRC-M 10703</strain>
    </source>
</reference>
<keyword evidence="5 10" id="KW-0812">Transmembrane</keyword>
<comment type="caution">
    <text evidence="11">The sequence shown here is derived from an EMBL/GenBank/DDBJ whole genome shotgun (WGS) entry which is preliminary data.</text>
</comment>
<keyword evidence="10" id="KW-0813">Transport</keyword>
<comment type="function">
    <text evidence="10">Required for transformation and DNA binding.</text>
</comment>
<dbReference type="EMBL" id="JBHSAO010000001">
    <property type="protein sequence ID" value="MFC4022803.1"/>
    <property type="molecule type" value="Genomic_DNA"/>
</dbReference>
<dbReference type="InterPro" id="IPR012902">
    <property type="entry name" value="N_methyl_site"/>
</dbReference>
<evidence type="ECO:0000256" key="7">
    <source>
        <dbReference type="ARBA" id="ARBA00023136"/>
    </source>
</evidence>
<evidence type="ECO:0000256" key="10">
    <source>
        <dbReference type="PIRNR" id="PIRNR029928"/>
    </source>
</evidence>
<dbReference type="InterPro" id="IPR045584">
    <property type="entry name" value="Pilin-like"/>
</dbReference>
<evidence type="ECO:0000256" key="5">
    <source>
        <dbReference type="ARBA" id="ARBA00022692"/>
    </source>
</evidence>
<dbReference type="PROSITE" id="PS00409">
    <property type="entry name" value="PROKAR_NTER_METHYL"/>
    <property type="match status" value="1"/>
</dbReference>
<evidence type="ECO:0000256" key="9">
    <source>
        <dbReference type="ARBA" id="ARBA00043982"/>
    </source>
</evidence>
<dbReference type="PIRSF" id="PIRSF029928">
    <property type="entry name" value="Late_competence_ComGC"/>
    <property type="match status" value="1"/>
</dbReference>
<evidence type="ECO:0000313" key="11">
    <source>
        <dbReference type="EMBL" id="MFC4022803.1"/>
    </source>
</evidence>
<dbReference type="NCBIfam" id="TIGR02532">
    <property type="entry name" value="IV_pilin_GFxxxE"/>
    <property type="match status" value="1"/>
</dbReference>
<keyword evidence="6 10" id="KW-1133">Transmembrane helix</keyword>
<feature type="transmembrane region" description="Helical" evidence="10">
    <location>
        <begin position="7"/>
        <end position="28"/>
    </location>
</feature>
<evidence type="ECO:0000256" key="2">
    <source>
        <dbReference type="ARBA" id="ARBA00004241"/>
    </source>
</evidence>
<dbReference type="PRINTS" id="PR00813">
    <property type="entry name" value="BCTERIALGSPG"/>
</dbReference>
<dbReference type="NCBIfam" id="NF040999">
    <property type="entry name" value="pilin_ComGC"/>
    <property type="match status" value="1"/>
</dbReference>
<keyword evidence="4" id="KW-0488">Methylation</keyword>
<protein>
    <recommendedName>
        <fullName evidence="10">ComG operon protein 3</fullName>
    </recommendedName>
</protein>
<evidence type="ECO:0000313" key="12">
    <source>
        <dbReference type="Proteomes" id="UP001595772"/>
    </source>
</evidence>
<keyword evidence="8 10" id="KW-0178">Competence</keyword>
<dbReference type="InterPro" id="IPR000983">
    <property type="entry name" value="Bac_GSPG_pilin"/>
</dbReference>
<keyword evidence="12" id="KW-1185">Reference proteome</keyword>
<comment type="subunit">
    <text evidence="10">Homodimer.</text>
</comment>
<evidence type="ECO:0000256" key="3">
    <source>
        <dbReference type="ARBA" id="ARBA00022475"/>
    </source>
</evidence>
<keyword evidence="3 10" id="KW-1003">Cell membrane</keyword>
<evidence type="ECO:0000256" key="8">
    <source>
        <dbReference type="ARBA" id="ARBA00023287"/>
    </source>
</evidence>
<keyword evidence="7 10" id="KW-0472">Membrane</keyword>
<gene>
    <name evidence="11" type="primary">comGC</name>
    <name evidence="11" type="ORF">ACFOUV_03120</name>
</gene>
<dbReference type="InterPro" id="IPR016940">
    <property type="entry name" value="ComGC"/>
</dbReference>
<dbReference type="Proteomes" id="UP001595772">
    <property type="component" value="Unassembled WGS sequence"/>
</dbReference>
<organism evidence="11 12">
    <name type="scientific">Oceanobacillus longus</name>
    <dbReference type="NCBI Taxonomy" id="930120"/>
    <lineage>
        <taxon>Bacteria</taxon>
        <taxon>Bacillati</taxon>
        <taxon>Bacillota</taxon>
        <taxon>Bacilli</taxon>
        <taxon>Bacillales</taxon>
        <taxon>Bacillaceae</taxon>
        <taxon>Oceanobacillus</taxon>
    </lineage>
</organism>
<name>A0ABV8GSD9_9BACI</name>
<comment type="subcellular location">
    <subcellularLocation>
        <location evidence="1">Cell membrane</location>
        <topology evidence="1">Single-pass membrane protein</topology>
    </subcellularLocation>
    <subcellularLocation>
        <location evidence="2">Cell surface</location>
    </subcellularLocation>
</comment>
<dbReference type="Gene3D" id="3.30.700.10">
    <property type="entry name" value="Glycoprotein, Type 4 Pilin"/>
    <property type="match status" value="1"/>
</dbReference>
<sequence length="108" mass="12129">MFNNNKGFTLIEMLIVLMIISVLIILIVPNLGDKGSEVHSKGCEALVSVVQAQVDAYYIDKNEYPSTLDDLVPHYINDEQKKCPNGKELQYMTDDEGIKRIVAKPDES</sequence>
<evidence type="ECO:0000256" key="4">
    <source>
        <dbReference type="ARBA" id="ARBA00022481"/>
    </source>
</evidence>
<dbReference type="SUPFAM" id="SSF54523">
    <property type="entry name" value="Pili subunits"/>
    <property type="match status" value="1"/>
</dbReference>
<evidence type="ECO:0000256" key="1">
    <source>
        <dbReference type="ARBA" id="ARBA00004162"/>
    </source>
</evidence>
<dbReference type="Pfam" id="PF07963">
    <property type="entry name" value="N_methyl"/>
    <property type="match status" value="1"/>
</dbReference>
<proteinExistence type="inferred from homology"/>
<comment type="similarity">
    <text evidence="9 10">Belongs to the ComGC family.</text>
</comment>
<evidence type="ECO:0000256" key="6">
    <source>
        <dbReference type="ARBA" id="ARBA00022989"/>
    </source>
</evidence>
<accession>A0ABV8GSD9</accession>
<dbReference type="RefSeq" id="WP_379495299.1">
    <property type="nucleotide sequence ID" value="NZ_JBHSAO010000001.1"/>
</dbReference>